<evidence type="ECO:0000256" key="1">
    <source>
        <dbReference type="ARBA" id="ARBA00006611"/>
    </source>
</evidence>
<dbReference type="InterPro" id="IPR037257">
    <property type="entry name" value="T2SS_E_N_sf"/>
</dbReference>
<evidence type="ECO:0000313" key="5">
    <source>
        <dbReference type="EMBL" id="MBZ0156675.1"/>
    </source>
</evidence>
<accession>A0A953M1H5</accession>
<keyword evidence="2" id="KW-0547">Nucleotide-binding</keyword>
<sequence length="711" mass="80182">MKSENTGKKRFGELLVESGLINGAQLERALLHQSELCLRNERVLLGSILIEMGIVTATQIVNFTHRRKIILPLGELLVMEKQITRAQLNKALEIKGTTPRKKLGEILVSDLNAVSRESLLRTIAKQHGISRIKPVISDVDSHFFFGFPMELLKKHSFIPYQLFTGEHGEMSCILIVSEAGQESFKKITQLVERTVPSLSRTTNNTPHKTTVQFALAGEEEIQDFVINADEYREVFSFCGKNKKEHFEKDEVITIGKNYYSSNTNLNIFMRIIMHAIDAGASDIHIEPMRDRMRVRFRIDGVLVRQPDLPKSLNVYFVRGLKNYFKFKDSHISNLIVDDRKRILYADRNIVADLRISILPIIYGEKMVIRILTQTEEVPTFESLGMCTNLLEKYKVVCSMSSGIVLITGPTGSGKTTTLFSTLDYLNDEEKSIVTIEDPPEYLIEGVSQAKVSGSNGKELFYADALKSVLRQDPDVIMFGEMRDNESASVALTAGLTGHLLFTTLHTSNAASAITRLFDMGIRPYLLSSTLVSILAQRLVRIICPQCKEEHEPDKDILNFFNVFIKNFRQDILKRRIVFQRGRGCDHCNYTGYKGRIAIHELLCVNDEIRKAVLRGATAKDAEDIARRNGMTSILEDGMLKVAKGITTVEEIARVAKTLENPKTTLTIDEIEYLLEGPVPKDRIFASIYTAKNFGSMSDVPVHPEILTLNRS</sequence>
<dbReference type="Gene3D" id="3.30.450.90">
    <property type="match status" value="1"/>
</dbReference>
<dbReference type="InterPro" id="IPR027417">
    <property type="entry name" value="P-loop_NTPase"/>
</dbReference>
<dbReference type="PANTHER" id="PTHR30258:SF2">
    <property type="entry name" value="COMG OPERON PROTEIN 1"/>
    <property type="match status" value="1"/>
</dbReference>
<dbReference type="GO" id="GO:0016887">
    <property type="term" value="F:ATP hydrolysis activity"/>
    <property type="evidence" value="ECO:0007669"/>
    <property type="project" value="TreeGrafter"/>
</dbReference>
<dbReference type="AlphaFoldDB" id="A0A953M1H5"/>
<protein>
    <submittedName>
        <fullName evidence="5">Flp pilus assembly complex ATPase component TadA</fullName>
    </submittedName>
</protein>
<reference evidence="5" key="2">
    <citation type="submission" date="2021-08" db="EMBL/GenBank/DDBJ databases">
        <authorList>
            <person name="Dalcin Martins P."/>
        </authorList>
    </citation>
    <scope>NUCLEOTIDE SEQUENCE</scope>
    <source>
        <strain evidence="5">MAG_39</strain>
    </source>
</reference>
<proteinExistence type="inferred from homology"/>
<dbReference type="Pfam" id="PF00437">
    <property type="entry name" value="T2SSE"/>
    <property type="match status" value="1"/>
</dbReference>
<evidence type="ECO:0000259" key="4">
    <source>
        <dbReference type="Pfam" id="PF00437"/>
    </source>
</evidence>
<comment type="similarity">
    <text evidence="1">Belongs to the GSP E family.</text>
</comment>
<feature type="domain" description="Bacterial type II secretion system protein E" evidence="4">
    <location>
        <begin position="268"/>
        <end position="653"/>
    </location>
</feature>
<organism evidence="5 6">
    <name type="scientific">Candidatus Nitrobium versatile</name>
    <dbReference type="NCBI Taxonomy" id="2884831"/>
    <lineage>
        <taxon>Bacteria</taxon>
        <taxon>Pseudomonadati</taxon>
        <taxon>Nitrospirota</taxon>
        <taxon>Nitrospiria</taxon>
        <taxon>Nitrospirales</taxon>
        <taxon>Nitrospiraceae</taxon>
        <taxon>Candidatus Nitrobium</taxon>
    </lineage>
</organism>
<dbReference type="Gene3D" id="3.40.50.300">
    <property type="entry name" value="P-loop containing nucleotide triphosphate hydrolases"/>
    <property type="match status" value="1"/>
</dbReference>
<keyword evidence="3" id="KW-0067">ATP-binding</keyword>
<evidence type="ECO:0000313" key="6">
    <source>
        <dbReference type="Proteomes" id="UP000705867"/>
    </source>
</evidence>
<gene>
    <name evidence="5" type="primary">tadA</name>
    <name evidence="5" type="ORF">K8I29_10775</name>
</gene>
<dbReference type="CDD" id="cd01129">
    <property type="entry name" value="PulE-GspE-like"/>
    <property type="match status" value="1"/>
</dbReference>
<reference evidence="5" key="1">
    <citation type="journal article" date="2021" name="bioRxiv">
        <title>Unraveling nitrogen, sulfur and carbon metabolic pathways and microbial community transcriptional responses to substrate deprivation and toxicity stresses in a bioreactor mimicking anoxic brackish coastal sediment conditions.</title>
        <authorList>
            <person name="Martins P.D."/>
            <person name="Echeveste M.J."/>
            <person name="Arshad A."/>
            <person name="Kurth J."/>
            <person name="Ouboter H."/>
            <person name="Jetten M.S.M."/>
            <person name="Welte C.U."/>
        </authorList>
    </citation>
    <scope>NUCLEOTIDE SEQUENCE</scope>
    <source>
        <strain evidence="5">MAG_39</strain>
    </source>
</reference>
<dbReference type="PANTHER" id="PTHR30258">
    <property type="entry name" value="TYPE II SECRETION SYSTEM PROTEIN GSPE-RELATED"/>
    <property type="match status" value="1"/>
</dbReference>
<dbReference type="EMBL" id="JAIOIV010000083">
    <property type="protein sequence ID" value="MBZ0156675.1"/>
    <property type="molecule type" value="Genomic_DNA"/>
</dbReference>
<dbReference type="SUPFAM" id="SSF160246">
    <property type="entry name" value="EspE N-terminal domain-like"/>
    <property type="match status" value="2"/>
</dbReference>
<dbReference type="SUPFAM" id="SSF52540">
    <property type="entry name" value="P-loop containing nucleoside triphosphate hydrolases"/>
    <property type="match status" value="1"/>
</dbReference>
<dbReference type="GO" id="GO:0005524">
    <property type="term" value="F:ATP binding"/>
    <property type="evidence" value="ECO:0007669"/>
    <property type="project" value="UniProtKB-KW"/>
</dbReference>
<dbReference type="InterPro" id="IPR001482">
    <property type="entry name" value="T2SS/T4SS_dom"/>
</dbReference>
<evidence type="ECO:0000256" key="3">
    <source>
        <dbReference type="ARBA" id="ARBA00022840"/>
    </source>
</evidence>
<comment type="caution">
    <text evidence="5">The sequence shown here is derived from an EMBL/GenBank/DDBJ whole genome shotgun (WGS) entry which is preliminary data.</text>
</comment>
<dbReference type="GO" id="GO:0005886">
    <property type="term" value="C:plasma membrane"/>
    <property type="evidence" value="ECO:0007669"/>
    <property type="project" value="TreeGrafter"/>
</dbReference>
<dbReference type="Proteomes" id="UP000705867">
    <property type="component" value="Unassembled WGS sequence"/>
</dbReference>
<evidence type="ECO:0000256" key="2">
    <source>
        <dbReference type="ARBA" id="ARBA00022741"/>
    </source>
</evidence>
<name>A0A953M1H5_9BACT</name>